<comment type="caution">
    <text evidence="2">The sequence shown here is derived from an EMBL/GenBank/DDBJ whole genome shotgun (WGS) entry which is preliminary data.</text>
</comment>
<feature type="compositionally biased region" description="Acidic residues" evidence="1">
    <location>
        <begin position="28"/>
        <end position="39"/>
    </location>
</feature>
<dbReference type="Proteomes" id="UP001458880">
    <property type="component" value="Unassembled WGS sequence"/>
</dbReference>
<dbReference type="EMBL" id="JASPKY010000978">
    <property type="protein sequence ID" value="KAK9679768.1"/>
    <property type="molecule type" value="Genomic_DNA"/>
</dbReference>
<feature type="region of interest" description="Disordered" evidence="1">
    <location>
        <begin position="18"/>
        <end position="40"/>
    </location>
</feature>
<proteinExistence type="predicted"/>
<gene>
    <name evidence="2" type="ORF">QE152_g39726</name>
</gene>
<name>A0AAW1HTB1_POPJA</name>
<evidence type="ECO:0000313" key="2">
    <source>
        <dbReference type="EMBL" id="KAK9679768.1"/>
    </source>
</evidence>
<keyword evidence="3" id="KW-1185">Reference proteome</keyword>
<dbReference type="AlphaFoldDB" id="A0AAW1HTB1"/>
<sequence>MDIDMKFSALSPKTFYGKQNTHTRDYPSDSEDSILEDDMDKPNALVGTNIQNEEQVSNSSDDEIPLVNLLRSVSLTSKAFEVKWKNSVTNTDTEGIHLIVYLKNKEIHSVGTIRANRLPGCTFLSNSVIADALCNSRKKMKKRGRSSSAQNLDSPKSRRCLETLSITEIRAEAGSLFQVKGILVPVFTAPLCAVRWVKFARLRRHRQQLGATGSQTINYEIFLYGLTLNNVTLKQARRAAPVLVWLV</sequence>
<accession>A0AAW1HTB1</accession>
<protein>
    <submittedName>
        <fullName evidence="2">Uncharacterized protein</fullName>
    </submittedName>
</protein>
<reference evidence="2 3" key="1">
    <citation type="journal article" date="2024" name="BMC Genomics">
        <title>De novo assembly and annotation of Popillia japonica's genome with initial clues to its potential as an invasive pest.</title>
        <authorList>
            <person name="Cucini C."/>
            <person name="Boschi S."/>
            <person name="Funari R."/>
            <person name="Cardaioli E."/>
            <person name="Iannotti N."/>
            <person name="Marturano G."/>
            <person name="Paoli F."/>
            <person name="Bruttini M."/>
            <person name="Carapelli A."/>
            <person name="Frati F."/>
            <person name="Nardi F."/>
        </authorList>
    </citation>
    <scope>NUCLEOTIDE SEQUENCE [LARGE SCALE GENOMIC DNA]</scope>
    <source>
        <strain evidence="2">DMR45628</strain>
    </source>
</reference>
<evidence type="ECO:0000256" key="1">
    <source>
        <dbReference type="SAM" id="MobiDB-lite"/>
    </source>
</evidence>
<organism evidence="2 3">
    <name type="scientific">Popillia japonica</name>
    <name type="common">Japanese beetle</name>
    <dbReference type="NCBI Taxonomy" id="7064"/>
    <lineage>
        <taxon>Eukaryota</taxon>
        <taxon>Metazoa</taxon>
        <taxon>Ecdysozoa</taxon>
        <taxon>Arthropoda</taxon>
        <taxon>Hexapoda</taxon>
        <taxon>Insecta</taxon>
        <taxon>Pterygota</taxon>
        <taxon>Neoptera</taxon>
        <taxon>Endopterygota</taxon>
        <taxon>Coleoptera</taxon>
        <taxon>Polyphaga</taxon>
        <taxon>Scarabaeiformia</taxon>
        <taxon>Scarabaeidae</taxon>
        <taxon>Rutelinae</taxon>
        <taxon>Popillia</taxon>
    </lineage>
</organism>
<evidence type="ECO:0000313" key="3">
    <source>
        <dbReference type="Proteomes" id="UP001458880"/>
    </source>
</evidence>